<dbReference type="EMBL" id="BAAAZG010000022">
    <property type="protein sequence ID" value="GAA4076756.1"/>
    <property type="molecule type" value="Genomic_DNA"/>
</dbReference>
<reference evidence="5" key="1">
    <citation type="journal article" date="2019" name="Int. J. Syst. Evol. Microbiol.">
        <title>The Global Catalogue of Microorganisms (GCM) 10K type strain sequencing project: providing services to taxonomists for standard genome sequencing and annotation.</title>
        <authorList>
            <consortium name="The Broad Institute Genomics Platform"/>
            <consortium name="The Broad Institute Genome Sequencing Center for Infectious Disease"/>
            <person name="Wu L."/>
            <person name="Ma J."/>
        </authorList>
    </citation>
    <scope>NUCLEOTIDE SEQUENCE [LARGE SCALE GENOMIC DNA]</scope>
    <source>
        <strain evidence="5">JCM 16702</strain>
    </source>
</reference>
<sequence length="298" mass="31872">MIRRFAAGTAVATGLALSLTGCLGGAEEAGDAIKLTAAQVLGKAAEKTGQTDSFKATVSMRMNDPQSGAVSADGEMQYRTKPDLAYSMNLGQMSVGGQSMGGMEQVFVGNTMYMKMPMLTQMASRLGGSAGQLGAKPWLKISLSEIGRQSGINVEQLLEQSRQLDPVQNTKMLTASKDAREVGKETVEGVETTHYTGTYRLQDAVAKLPAEQREAYQKSLAQTGMDSMTFDLWVDKDQLPRKLAMKSAQGAKEDMTISMTYRDYGKPVQIAAPPADQVTDFSVLMKNLPGGGQMPTGS</sequence>
<dbReference type="InterPro" id="IPR029046">
    <property type="entry name" value="LolA/LolB/LppX"/>
</dbReference>
<evidence type="ECO:0000313" key="4">
    <source>
        <dbReference type="EMBL" id="GAA4076756.1"/>
    </source>
</evidence>
<dbReference type="Pfam" id="PF07161">
    <property type="entry name" value="LppX_LprAFG"/>
    <property type="match status" value="1"/>
</dbReference>
<dbReference type="Proteomes" id="UP001500683">
    <property type="component" value="Unassembled WGS sequence"/>
</dbReference>
<dbReference type="InterPro" id="IPR009830">
    <property type="entry name" value="LppX/LprAFG"/>
</dbReference>
<protein>
    <recommendedName>
        <fullName evidence="6">LppX_LprAFG lipoprotein</fullName>
    </recommendedName>
</protein>
<gene>
    <name evidence="4" type="ORF">GCM10022214_37790</name>
</gene>
<keyword evidence="3" id="KW-1003">Cell membrane</keyword>
<evidence type="ECO:0000256" key="1">
    <source>
        <dbReference type="ARBA" id="ARBA00004196"/>
    </source>
</evidence>
<organism evidence="4 5">
    <name type="scientific">Actinomadura miaoliensis</name>
    <dbReference type="NCBI Taxonomy" id="430685"/>
    <lineage>
        <taxon>Bacteria</taxon>
        <taxon>Bacillati</taxon>
        <taxon>Actinomycetota</taxon>
        <taxon>Actinomycetes</taxon>
        <taxon>Streptosporangiales</taxon>
        <taxon>Thermomonosporaceae</taxon>
        <taxon>Actinomadura</taxon>
    </lineage>
</organism>
<dbReference type="Gene3D" id="2.50.20.20">
    <property type="match status" value="1"/>
</dbReference>
<comment type="subcellular location">
    <subcellularLocation>
        <location evidence="1">Cell envelope</location>
    </subcellularLocation>
</comment>
<dbReference type="SUPFAM" id="SSF89392">
    <property type="entry name" value="Prokaryotic lipoproteins and lipoprotein localization factors"/>
    <property type="match status" value="1"/>
</dbReference>
<evidence type="ECO:0000313" key="5">
    <source>
        <dbReference type="Proteomes" id="UP001500683"/>
    </source>
</evidence>
<name>A0ABP7VYU0_9ACTN</name>
<evidence type="ECO:0008006" key="6">
    <source>
        <dbReference type="Google" id="ProtNLM"/>
    </source>
</evidence>
<comment type="caution">
    <text evidence="4">The sequence shown here is derived from an EMBL/GenBank/DDBJ whole genome shotgun (WGS) entry which is preliminary data.</text>
</comment>
<evidence type="ECO:0000256" key="2">
    <source>
        <dbReference type="ARBA" id="ARBA00009194"/>
    </source>
</evidence>
<evidence type="ECO:0000256" key="3">
    <source>
        <dbReference type="ARBA" id="ARBA00022475"/>
    </source>
</evidence>
<dbReference type="RefSeq" id="WP_344948867.1">
    <property type="nucleotide sequence ID" value="NZ_BAAAZG010000022.1"/>
</dbReference>
<accession>A0ABP7VYU0</accession>
<comment type="similarity">
    <text evidence="2">Belongs to the LppX/LprAFG lipoprotein family.</text>
</comment>
<proteinExistence type="inferred from homology"/>
<keyword evidence="5" id="KW-1185">Reference proteome</keyword>
<dbReference type="PROSITE" id="PS51257">
    <property type="entry name" value="PROKAR_LIPOPROTEIN"/>
    <property type="match status" value="1"/>
</dbReference>
<keyword evidence="3" id="KW-0472">Membrane</keyword>